<reference evidence="3" key="1">
    <citation type="journal article" date="2014" name="Int. J. Syst. Evol. Microbiol.">
        <title>Complete genome sequence of Corynebacterium casei LMG S-19264T (=DSM 44701T), isolated from a smear-ripened cheese.</title>
        <authorList>
            <consortium name="US DOE Joint Genome Institute (JGI-PGF)"/>
            <person name="Walter F."/>
            <person name="Albersmeier A."/>
            <person name="Kalinowski J."/>
            <person name="Ruckert C."/>
        </authorList>
    </citation>
    <scope>NUCLEOTIDE SEQUENCE</scope>
    <source>
        <strain evidence="3">CGMCC 1.12187</strain>
    </source>
</reference>
<gene>
    <name evidence="3" type="ORF">GCM10011374_35590</name>
</gene>
<dbReference type="EMBL" id="BMEQ01000029">
    <property type="protein sequence ID" value="GGG68153.1"/>
    <property type="molecule type" value="Genomic_DNA"/>
</dbReference>
<evidence type="ECO:0000313" key="4">
    <source>
        <dbReference type="Proteomes" id="UP000638848"/>
    </source>
</evidence>
<feature type="domain" description="HPt" evidence="2">
    <location>
        <begin position="1"/>
        <end position="56"/>
    </location>
</feature>
<dbReference type="AlphaFoldDB" id="A0A917H5L9"/>
<accession>A0A917H5L9</accession>
<name>A0A917H5L9_9MICC</name>
<sequence>MELPLVEALHALTGIAAVLWLAHQTDTLMQARRVAALASTRTDDTEVLNLPATIAA</sequence>
<dbReference type="InterPro" id="IPR008207">
    <property type="entry name" value="Sig_transdc_His_kin_Hpt_dom"/>
</dbReference>
<comment type="caution">
    <text evidence="3">The sequence shown here is derived from an EMBL/GenBank/DDBJ whole genome shotgun (WGS) entry which is preliminary data.</text>
</comment>
<dbReference type="RefSeq" id="WP_188539659.1">
    <property type="nucleotide sequence ID" value="NZ_BMEQ01000029.1"/>
</dbReference>
<proteinExistence type="predicted"/>
<dbReference type="Proteomes" id="UP000638848">
    <property type="component" value="Unassembled WGS sequence"/>
</dbReference>
<protein>
    <recommendedName>
        <fullName evidence="2">HPt domain-containing protein</fullName>
    </recommendedName>
</protein>
<reference evidence="3" key="2">
    <citation type="submission" date="2020-09" db="EMBL/GenBank/DDBJ databases">
        <authorList>
            <person name="Sun Q."/>
            <person name="Zhou Y."/>
        </authorList>
    </citation>
    <scope>NUCLEOTIDE SEQUENCE</scope>
    <source>
        <strain evidence="3">CGMCC 1.12187</strain>
    </source>
</reference>
<evidence type="ECO:0000313" key="3">
    <source>
        <dbReference type="EMBL" id="GGG68153.1"/>
    </source>
</evidence>
<dbReference type="PROSITE" id="PS50894">
    <property type="entry name" value="HPT"/>
    <property type="match status" value="1"/>
</dbReference>
<evidence type="ECO:0000259" key="2">
    <source>
        <dbReference type="PROSITE" id="PS50894"/>
    </source>
</evidence>
<evidence type="ECO:0000256" key="1">
    <source>
        <dbReference type="PROSITE-ProRule" id="PRU00110"/>
    </source>
</evidence>
<dbReference type="GO" id="GO:0000160">
    <property type="term" value="P:phosphorelay signal transduction system"/>
    <property type="evidence" value="ECO:0007669"/>
    <property type="project" value="InterPro"/>
</dbReference>
<keyword evidence="1" id="KW-0597">Phosphoprotein</keyword>
<organism evidence="3 4">
    <name type="scientific">Kocuria dechangensis</name>
    <dbReference type="NCBI Taxonomy" id="1176249"/>
    <lineage>
        <taxon>Bacteria</taxon>
        <taxon>Bacillati</taxon>
        <taxon>Actinomycetota</taxon>
        <taxon>Actinomycetes</taxon>
        <taxon>Micrococcales</taxon>
        <taxon>Micrococcaceae</taxon>
        <taxon>Kocuria</taxon>
    </lineage>
</organism>
<feature type="modified residue" description="Phosphohistidine" evidence="1">
    <location>
        <position position="10"/>
    </location>
</feature>
<keyword evidence="4" id="KW-1185">Reference proteome</keyword>